<evidence type="ECO:0000313" key="2">
    <source>
        <dbReference type="EMBL" id="KAK8052307.1"/>
    </source>
</evidence>
<feature type="domain" description="DUF7708" evidence="1">
    <location>
        <begin position="148"/>
        <end position="265"/>
    </location>
</feature>
<dbReference type="Proteomes" id="UP001444661">
    <property type="component" value="Unassembled WGS sequence"/>
</dbReference>
<protein>
    <recommendedName>
        <fullName evidence="1">DUF7708 domain-containing protein</fullName>
    </recommendedName>
</protein>
<evidence type="ECO:0000313" key="3">
    <source>
        <dbReference type="Proteomes" id="UP001444661"/>
    </source>
</evidence>
<organism evidence="2 3">
    <name type="scientific">Apiospora rasikravindrae</name>
    <dbReference type="NCBI Taxonomy" id="990691"/>
    <lineage>
        <taxon>Eukaryota</taxon>
        <taxon>Fungi</taxon>
        <taxon>Dikarya</taxon>
        <taxon>Ascomycota</taxon>
        <taxon>Pezizomycotina</taxon>
        <taxon>Sordariomycetes</taxon>
        <taxon>Xylariomycetidae</taxon>
        <taxon>Amphisphaeriales</taxon>
        <taxon>Apiosporaceae</taxon>
        <taxon>Apiospora</taxon>
    </lineage>
</organism>
<accession>A0ABR1U0A1</accession>
<name>A0ABR1U0A1_9PEZI</name>
<dbReference type="EMBL" id="JAQQWK010000002">
    <property type="protein sequence ID" value="KAK8052307.1"/>
    <property type="molecule type" value="Genomic_DNA"/>
</dbReference>
<evidence type="ECO:0000259" key="1">
    <source>
        <dbReference type="Pfam" id="PF24809"/>
    </source>
</evidence>
<keyword evidence="3" id="KW-1185">Reference proteome</keyword>
<sequence length="336" mass="38777">MEYDVYEPTVRGIVRQYSNEVASNDSQSTLEQAMSAHETELQAAELRPSIWKEWLRFEAPESDPDVEVLQSEAKAASELWRSLKLDVGDFGGSGDQVPSVQTLWAAVHDAQAQWTKRNEKGFGKARAQFFSFLETMDSHKYLFSVIPNGDKYTSLITGIVTTVVKASVNHETMADGFSRALQDISRDLNFVRRGTQLCNSAEMKGLVVLLYKDVFAFLCYSMKWYSSTWNRFRTAFDNRFYNKNVEQRVKGIQDLVQRVRDEMHLTNDRLVQDLYSEQRTSVDEIKNHIDEFGNGLGAWLDTRFKELGAQMFQTLMANAQHGEWLWLLQNRSLYIW</sequence>
<dbReference type="Pfam" id="PF24809">
    <property type="entry name" value="DUF7708"/>
    <property type="match status" value="1"/>
</dbReference>
<comment type="caution">
    <text evidence="2">The sequence shown here is derived from an EMBL/GenBank/DDBJ whole genome shotgun (WGS) entry which is preliminary data.</text>
</comment>
<gene>
    <name evidence="2" type="ORF">PG993_003692</name>
</gene>
<reference evidence="2 3" key="1">
    <citation type="submission" date="2023-01" db="EMBL/GenBank/DDBJ databases">
        <title>Analysis of 21 Apiospora genomes using comparative genomics revels a genus with tremendous synthesis potential of carbohydrate active enzymes and secondary metabolites.</title>
        <authorList>
            <person name="Sorensen T."/>
        </authorList>
    </citation>
    <scope>NUCLEOTIDE SEQUENCE [LARGE SCALE GENOMIC DNA]</scope>
    <source>
        <strain evidence="2 3">CBS 33761</strain>
    </source>
</reference>
<proteinExistence type="predicted"/>
<dbReference type="InterPro" id="IPR056125">
    <property type="entry name" value="DUF7708"/>
</dbReference>